<dbReference type="EMBL" id="JSUH01000010">
    <property type="protein sequence ID" value="KHD97033.1"/>
    <property type="molecule type" value="Genomic_DNA"/>
</dbReference>
<dbReference type="Gene3D" id="3.40.190.10">
    <property type="entry name" value="Periplasmic binding protein-like II"/>
    <property type="match status" value="2"/>
</dbReference>
<dbReference type="Pfam" id="PF09084">
    <property type="entry name" value="NMT1"/>
    <property type="match status" value="1"/>
</dbReference>
<dbReference type="PROSITE" id="PS51257">
    <property type="entry name" value="PROKAR_LIPOPROTEIN"/>
    <property type="match status" value="1"/>
</dbReference>
<evidence type="ECO:0000313" key="7">
    <source>
        <dbReference type="Proteomes" id="UP000030466"/>
    </source>
</evidence>
<dbReference type="GO" id="GO:0042597">
    <property type="term" value="C:periplasmic space"/>
    <property type="evidence" value="ECO:0007669"/>
    <property type="project" value="UniProtKB-SubCell"/>
</dbReference>
<evidence type="ECO:0000256" key="4">
    <source>
        <dbReference type="SAM" id="SignalP"/>
    </source>
</evidence>
<keyword evidence="7" id="KW-1185">Reference proteome</keyword>
<dbReference type="Proteomes" id="UP000030466">
    <property type="component" value="Unassembled WGS sequence"/>
</dbReference>
<dbReference type="RefSeq" id="WP_035927715.1">
    <property type="nucleotide sequence ID" value="NZ_JSUH01000010.1"/>
</dbReference>
<comment type="subcellular location">
    <subcellularLocation>
        <location evidence="1">Periplasm</location>
    </subcellularLocation>
</comment>
<evidence type="ECO:0000256" key="3">
    <source>
        <dbReference type="ARBA" id="ARBA00022729"/>
    </source>
</evidence>
<dbReference type="SUPFAM" id="SSF53850">
    <property type="entry name" value="Periplasmic binding protein-like II"/>
    <property type="match status" value="1"/>
</dbReference>
<evidence type="ECO:0000256" key="2">
    <source>
        <dbReference type="ARBA" id="ARBA00010742"/>
    </source>
</evidence>
<comment type="caution">
    <text evidence="6">The sequence shown here is derived from an EMBL/GenBank/DDBJ whole genome shotgun (WGS) entry which is preliminary data.</text>
</comment>
<dbReference type="PANTHER" id="PTHR30024">
    <property type="entry name" value="ALIPHATIC SULFONATES-BINDING PROTEIN-RELATED"/>
    <property type="match status" value="1"/>
</dbReference>
<dbReference type="SMART" id="SM00062">
    <property type="entry name" value="PBPb"/>
    <property type="match status" value="1"/>
</dbReference>
<feature type="domain" description="Solute-binding protein family 3/N-terminal" evidence="5">
    <location>
        <begin position="37"/>
        <end position="262"/>
    </location>
</feature>
<reference evidence="6 7" key="1">
    <citation type="journal article" date="2003" name="Int. J. Syst. Evol. Microbiol.">
        <title>Kocuria polaris sp. nov., an orange-pigmented psychrophilic bacterium isolated from an Antarctic cyanobacterial mat sample.</title>
        <authorList>
            <person name="Reddy G.S."/>
            <person name="Prakash J.S."/>
            <person name="Prabahar V."/>
            <person name="Matsumoto G.I."/>
            <person name="Stackebrandt E."/>
            <person name="Shivaji S."/>
        </authorList>
    </citation>
    <scope>NUCLEOTIDE SEQUENCE [LARGE SCALE GENOMIC DNA]</scope>
    <source>
        <strain evidence="6 7">CMS 76or</strain>
    </source>
</reference>
<protein>
    <submittedName>
        <fullName evidence="6">Nitrate ABC transporter substrate-binding protein</fullName>
    </submittedName>
</protein>
<accession>A0A0A6VRQ9</accession>
<sequence length="320" mass="33785">MRRPLIGLGAAGSVLALAACGGGDGGGGTEAEGEMQAVTVGVIPIVDTAAIWLGEEQGFFEEEGIDLDIQTTSGGAAAVPGVVSGDFDFAFGNTLSVMVAQGEGLDLEYVANGTTTSGDTERDFGAVVVPADSDIQGPEDLAGKTVSVNNLNNIGDTTIRHVVEQAGGDPQSIDFVEVGFPDAPAALDRGQVDAAWILDPFLTQVLDEGARAVSYNFVEFDPELDIAGYFTTAQKLEEDPELVEKFQNAMNRSLEYANENPDAVREIVGTYTEISDELRAEMALPRFRTEFDREALQKLGDAAVEYGTLEQAPDLDALLP</sequence>
<dbReference type="OrthoDB" id="5174711at2"/>
<evidence type="ECO:0000313" key="6">
    <source>
        <dbReference type="EMBL" id="KHD97033.1"/>
    </source>
</evidence>
<name>A0A0A6VRQ9_KOCRO</name>
<feature type="chain" id="PRO_5038435096" evidence="4">
    <location>
        <begin position="19"/>
        <end position="320"/>
    </location>
</feature>
<evidence type="ECO:0000259" key="5">
    <source>
        <dbReference type="SMART" id="SM00062"/>
    </source>
</evidence>
<keyword evidence="3 4" id="KW-0732">Signal</keyword>
<feature type="signal peptide" evidence="4">
    <location>
        <begin position="1"/>
        <end position="18"/>
    </location>
</feature>
<dbReference type="InterPro" id="IPR001638">
    <property type="entry name" value="Solute-binding_3/MltF_N"/>
</dbReference>
<evidence type="ECO:0000256" key="1">
    <source>
        <dbReference type="ARBA" id="ARBA00004418"/>
    </source>
</evidence>
<gene>
    <name evidence="6" type="ORF">GY22_11510</name>
</gene>
<comment type="similarity">
    <text evidence="2">Belongs to the bacterial solute-binding protein SsuA/TauA family.</text>
</comment>
<dbReference type="InterPro" id="IPR015168">
    <property type="entry name" value="SsuA/THI5"/>
</dbReference>
<dbReference type="AlphaFoldDB" id="A0A0A6VRQ9"/>
<proteinExistence type="inferred from homology"/>
<dbReference type="PANTHER" id="PTHR30024:SF47">
    <property type="entry name" value="TAURINE-BINDING PERIPLASMIC PROTEIN"/>
    <property type="match status" value="1"/>
</dbReference>
<organism evidence="6 7">
    <name type="scientific">Kocuria rosea subsp. polaris</name>
    <dbReference type="NCBI Taxonomy" id="136273"/>
    <lineage>
        <taxon>Bacteria</taxon>
        <taxon>Bacillati</taxon>
        <taxon>Actinomycetota</taxon>
        <taxon>Actinomycetes</taxon>
        <taxon>Micrococcales</taxon>
        <taxon>Micrococcaceae</taxon>
        <taxon>Kocuria</taxon>
    </lineage>
</organism>